<accession>A0AAP0B7G8</accession>
<gene>
    <name evidence="2" type="ORF">KSP39_PZI016972</name>
</gene>
<keyword evidence="3" id="KW-1185">Reference proteome</keyword>
<proteinExistence type="predicted"/>
<sequence length="167" mass="18341">MAFGGAWFVKTSPFRKRPGHRRRHQRLNGTGERKSPGVGCMGQIKWSKLLPPPQPPQPPLPIGRRRDLKFFIVGAASSSSSGSSPETFHSGGKSITKAAGMRDLAVEEMDPPLPVVENKGQRSPAAASLWKRRCLNRDELSEIEICWPVRLLKFQAAVNSGVVCTDL</sequence>
<dbReference type="Proteomes" id="UP001418222">
    <property type="component" value="Unassembled WGS sequence"/>
</dbReference>
<dbReference type="PANTHER" id="PTHR36323">
    <property type="entry name" value="MYOTUBULARIN-LIKE PROTEIN"/>
    <property type="match status" value="1"/>
</dbReference>
<evidence type="ECO:0000313" key="3">
    <source>
        <dbReference type="Proteomes" id="UP001418222"/>
    </source>
</evidence>
<feature type="region of interest" description="Disordered" evidence="1">
    <location>
        <begin position="12"/>
        <end position="58"/>
    </location>
</feature>
<organism evidence="2 3">
    <name type="scientific">Platanthera zijinensis</name>
    <dbReference type="NCBI Taxonomy" id="2320716"/>
    <lineage>
        <taxon>Eukaryota</taxon>
        <taxon>Viridiplantae</taxon>
        <taxon>Streptophyta</taxon>
        <taxon>Embryophyta</taxon>
        <taxon>Tracheophyta</taxon>
        <taxon>Spermatophyta</taxon>
        <taxon>Magnoliopsida</taxon>
        <taxon>Liliopsida</taxon>
        <taxon>Asparagales</taxon>
        <taxon>Orchidaceae</taxon>
        <taxon>Orchidoideae</taxon>
        <taxon>Orchideae</taxon>
        <taxon>Orchidinae</taxon>
        <taxon>Platanthera</taxon>
    </lineage>
</organism>
<comment type="caution">
    <text evidence="2">The sequence shown here is derived from an EMBL/GenBank/DDBJ whole genome shotgun (WGS) entry which is preliminary data.</text>
</comment>
<dbReference type="EMBL" id="JBBWWQ010000014">
    <property type="protein sequence ID" value="KAK8930947.1"/>
    <property type="molecule type" value="Genomic_DNA"/>
</dbReference>
<name>A0AAP0B7G8_9ASPA</name>
<dbReference type="PANTHER" id="PTHR36323:SF1">
    <property type="entry name" value="MYOTUBULARIN-LIKE PROTEIN"/>
    <property type="match status" value="1"/>
</dbReference>
<reference evidence="2 3" key="1">
    <citation type="journal article" date="2022" name="Nat. Plants">
        <title>Genomes of leafy and leafless Platanthera orchids illuminate the evolution of mycoheterotrophy.</title>
        <authorList>
            <person name="Li M.H."/>
            <person name="Liu K.W."/>
            <person name="Li Z."/>
            <person name="Lu H.C."/>
            <person name="Ye Q.L."/>
            <person name="Zhang D."/>
            <person name="Wang J.Y."/>
            <person name="Li Y.F."/>
            <person name="Zhong Z.M."/>
            <person name="Liu X."/>
            <person name="Yu X."/>
            <person name="Liu D.K."/>
            <person name="Tu X.D."/>
            <person name="Liu B."/>
            <person name="Hao Y."/>
            <person name="Liao X.Y."/>
            <person name="Jiang Y.T."/>
            <person name="Sun W.H."/>
            <person name="Chen J."/>
            <person name="Chen Y.Q."/>
            <person name="Ai Y."/>
            <person name="Zhai J.W."/>
            <person name="Wu S.S."/>
            <person name="Zhou Z."/>
            <person name="Hsiao Y.Y."/>
            <person name="Wu W.L."/>
            <person name="Chen Y.Y."/>
            <person name="Lin Y.F."/>
            <person name="Hsu J.L."/>
            <person name="Li C.Y."/>
            <person name="Wang Z.W."/>
            <person name="Zhao X."/>
            <person name="Zhong W.Y."/>
            <person name="Ma X.K."/>
            <person name="Ma L."/>
            <person name="Huang J."/>
            <person name="Chen G.Z."/>
            <person name="Huang M.Z."/>
            <person name="Huang L."/>
            <person name="Peng D.H."/>
            <person name="Luo Y.B."/>
            <person name="Zou S.Q."/>
            <person name="Chen S.P."/>
            <person name="Lan S."/>
            <person name="Tsai W.C."/>
            <person name="Van de Peer Y."/>
            <person name="Liu Z.J."/>
        </authorList>
    </citation>
    <scope>NUCLEOTIDE SEQUENCE [LARGE SCALE GENOMIC DNA]</scope>
    <source>
        <strain evidence="2">Lor287</strain>
    </source>
</reference>
<evidence type="ECO:0000313" key="2">
    <source>
        <dbReference type="EMBL" id="KAK8930947.1"/>
    </source>
</evidence>
<feature type="compositionally biased region" description="Basic residues" evidence="1">
    <location>
        <begin position="13"/>
        <end position="26"/>
    </location>
</feature>
<protein>
    <submittedName>
        <fullName evidence="2">Uncharacterized protein</fullName>
    </submittedName>
</protein>
<evidence type="ECO:0000256" key="1">
    <source>
        <dbReference type="SAM" id="MobiDB-lite"/>
    </source>
</evidence>
<dbReference type="AlphaFoldDB" id="A0AAP0B7G8"/>